<dbReference type="SUPFAM" id="SSF51126">
    <property type="entry name" value="Pectin lyase-like"/>
    <property type="match status" value="1"/>
</dbReference>
<dbReference type="AlphaFoldDB" id="A0A1E5LI45"/>
<dbReference type="EMBL" id="MJEH01000009">
    <property type="protein sequence ID" value="OEH93750.1"/>
    <property type="molecule type" value="Genomic_DNA"/>
</dbReference>
<dbReference type="InterPro" id="IPR007742">
    <property type="entry name" value="NosD_dom"/>
</dbReference>
<dbReference type="Pfam" id="PF05048">
    <property type="entry name" value="NosD"/>
    <property type="match status" value="1"/>
</dbReference>
<reference evidence="2 3" key="1">
    <citation type="submission" date="2016-08" db="EMBL/GenBank/DDBJ databases">
        <title>Genome of Bacillus solimangrovi GH2-4.</title>
        <authorList>
            <person name="Lim S."/>
            <person name="Kim B.-C."/>
        </authorList>
    </citation>
    <scope>NUCLEOTIDE SEQUENCE [LARGE SCALE GENOMIC DNA]</scope>
    <source>
        <strain evidence="2 3">GH2-4</strain>
    </source>
</reference>
<dbReference type="InterPro" id="IPR022441">
    <property type="entry name" value="Para_beta_helix_rpt-2"/>
</dbReference>
<gene>
    <name evidence="2" type="ORF">BFG57_11230</name>
</gene>
<dbReference type="OrthoDB" id="2496562at2"/>
<comment type="caution">
    <text evidence="2">The sequence shown here is derived from an EMBL/GenBank/DDBJ whole genome shotgun (WGS) entry which is preliminary data.</text>
</comment>
<dbReference type="Proteomes" id="UP000095209">
    <property type="component" value="Unassembled WGS sequence"/>
</dbReference>
<evidence type="ECO:0000313" key="2">
    <source>
        <dbReference type="EMBL" id="OEH93750.1"/>
    </source>
</evidence>
<sequence length="308" mass="31998">MSIIVVPTDFATVQDAIDDPGTMAGDTIEILVGTFAGFNVTVDRLKIVGCGIGKTIINGTSGAGTSGVSVSAIQTHLEGFTVQGFNSGNGVEINSANNVIQEVESSFNNVGFAVLANDNFLTKNSATFNQSTGFDVESSFNCLVENISTNNIDGFVMFDSENTLVENLAKNNRGAGFLLEIDANENTLQGNSAIKNDVGIDINSDDNKVKDNKTCDNTSVGIRLIGPEGSPSGNDVDSNVVRKNGTVGGLNNAGIFVVAGSGTNGANTIRFNKATGNNDLDIEAQGGIGNNNYDGNKCDISDPNTICM</sequence>
<dbReference type="NCBIfam" id="TIGR03804">
    <property type="entry name" value="para_beta_helix"/>
    <property type="match status" value="2"/>
</dbReference>
<dbReference type="InterPro" id="IPR011050">
    <property type="entry name" value="Pectin_lyase_fold/virulence"/>
</dbReference>
<protein>
    <recommendedName>
        <fullName evidence="1">Periplasmic copper-binding protein NosD beta helix domain-containing protein</fullName>
    </recommendedName>
</protein>
<evidence type="ECO:0000259" key="1">
    <source>
        <dbReference type="Pfam" id="PF05048"/>
    </source>
</evidence>
<dbReference type="InterPro" id="IPR006626">
    <property type="entry name" value="PbH1"/>
</dbReference>
<name>A0A1E5LI45_9BACI</name>
<feature type="domain" description="Periplasmic copper-binding protein NosD beta helix" evidence="1">
    <location>
        <begin position="84"/>
        <end position="225"/>
    </location>
</feature>
<dbReference type="RefSeq" id="WP_069716178.1">
    <property type="nucleotide sequence ID" value="NZ_MJEH01000009.1"/>
</dbReference>
<dbReference type="InterPro" id="IPR012334">
    <property type="entry name" value="Pectin_lyas_fold"/>
</dbReference>
<accession>A0A1E5LI45</accession>
<evidence type="ECO:0000313" key="3">
    <source>
        <dbReference type="Proteomes" id="UP000095209"/>
    </source>
</evidence>
<dbReference type="Gene3D" id="2.160.20.10">
    <property type="entry name" value="Single-stranded right-handed beta-helix, Pectin lyase-like"/>
    <property type="match status" value="1"/>
</dbReference>
<organism evidence="2 3">
    <name type="scientific">Bacillus solimangrovi</name>
    <dbReference type="NCBI Taxonomy" id="1305675"/>
    <lineage>
        <taxon>Bacteria</taxon>
        <taxon>Bacillati</taxon>
        <taxon>Bacillota</taxon>
        <taxon>Bacilli</taxon>
        <taxon>Bacillales</taxon>
        <taxon>Bacillaceae</taxon>
        <taxon>Bacillus</taxon>
    </lineage>
</organism>
<proteinExistence type="predicted"/>
<keyword evidence="3" id="KW-1185">Reference proteome</keyword>
<dbReference type="SMART" id="SM00710">
    <property type="entry name" value="PbH1"/>
    <property type="match status" value="5"/>
</dbReference>